<reference evidence="5 6" key="1">
    <citation type="journal article" date="2016" name="Mol. Biol. Evol.">
        <title>Genome-Wide Survey of Gut Fungi (Harpellales) Reveals the First Horizontally Transferred Ubiquitin Gene from a Mosquito Host.</title>
        <authorList>
            <person name="Wang Y."/>
            <person name="White M.M."/>
            <person name="Kvist S."/>
            <person name="Moncalvo J.M."/>
        </authorList>
    </citation>
    <scope>NUCLEOTIDE SEQUENCE [LARGE SCALE GENOMIC DNA]</scope>
    <source>
        <strain evidence="5 6">ALG-7-W6</strain>
    </source>
</reference>
<feature type="compositionally biased region" description="Polar residues" evidence="2">
    <location>
        <begin position="221"/>
        <end position="239"/>
    </location>
</feature>
<feature type="region of interest" description="Disordered" evidence="2">
    <location>
        <begin position="706"/>
        <end position="725"/>
    </location>
</feature>
<name>A0A1R0H6K6_9FUNG</name>
<feature type="compositionally biased region" description="Polar residues" evidence="2">
    <location>
        <begin position="716"/>
        <end position="725"/>
    </location>
</feature>
<evidence type="ECO:0000256" key="1">
    <source>
        <dbReference type="SAM" id="Coils"/>
    </source>
</evidence>
<feature type="compositionally biased region" description="Polar residues" evidence="2">
    <location>
        <begin position="408"/>
        <end position="440"/>
    </location>
</feature>
<keyword evidence="1" id="KW-0175">Coiled coil</keyword>
<feature type="compositionally biased region" description="Low complexity" evidence="2">
    <location>
        <begin position="755"/>
        <end position="770"/>
    </location>
</feature>
<evidence type="ECO:0000313" key="6">
    <source>
        <dbReference type="Proteomes" id="UP000187455"/>
    </source>
</evidence>
<evidence type="ECO:0000256" key="2">
    <source>
        <dbReference type="SAM" id="MobiDB-lite"/>
    </source>
</evidence>
<dbReference type="STRING" id="133383.A0A1R0H6K6"/>
<evidence type="ECO:0000313" key="4">
    <source>
        <dbReference type="EMBL" id="OLY82381.1"/>
    </source>
</evidence>
<comment type="caution">
    <text evidence="5">The sequence shown here is derived from an EMBL/GenBank/DDBJ whole genome shotgun (WGS) entry which is preliminary data.</text>
</comment>
<feature type="region of interest" description="Disordered" evidence="2">
    <location>
        <begin position="334"/>
        <end position="356"/>
    </location>
</feature>
<feature type="coiled-coil region" evidence="1">
    <location>
        <begin position="460"/>
        <end position="508"/>
    </location>
</feature>
<organism evidence="5 6">
    <name type="scientific">Smittium mucronatum</name>
    <dbReference type="NCBI Taxonomy" id="133383"/>
    <lineage>
        <taxon>Eukaryota</taxon>
        <taxon>Fungi</taxon>
        <taxon>Fungi incertae sedis</taxon>
        <taxon>Zoopagomycota</taxon>
        <taxon>Kickxellomycotina</taxon>
        <taxon>Harpellomycetes</taxon>
        <taxon>Harpellales</taxon>
        <taxon>Legeriomycetaceae</taxon>
        <taxon>Smittium</taxon>
    </lineage>
</organism>
<feature type="domain" description="BZIP" evidence="3">
    <location>
        <begin position="442"/>
        <end position="505"/>
    </location>
</feature>
<evidence type="ECO:0000259" key="3">
    <source>
        <dbReference type="PROSITE" id="PS50217"/>
    </source>
</evidence>
<evidence type="ECO:0000313" key="5">
    <source>
        <dbReference type="EMBL" id="OLY84756.1"/>
    </source>
</evidence>
<sequence>MEITSSDKNKPLLPKSENIAVKDEFPFDPSQFSNDLNFNNFSTGKSLFTENPFDRLMYNQTLSSNPMFNPAQFNFLPQFHNIVKSEPSPEMFDKLKWSEYFSNADASPPWSSGSSVSGDTTQVCDPFNSFDFQNDDVSYDSGSFDFSEESVNPSLVNTMDLIVESSNLIPQKRFSDIDIHDNIFVNSYNDSSFHQKGDAEIVLDSLIKQYINSEAIGSTLPDNSSQNLLNPAPTQAAKLSNSSNKSNTSSKKIIAPKSSSLKSKTSPSSVNPSHPLKSIQPLCTPTVIKSEFEVSNVSKPVKAIRKSPCSDFIQPKINSFKKIKIEPLESDPFPETSSTAVNPIPSTPNTSKLTSILPKSKFSTRSLPPGHLFPEPLNNPLLNLPAPSFSNPLENLTNSVEKKQSITTNHFSSPTPKQQLPPRSSESIPSVSRLSASTDQAAAKRQERLIKNRAAALQSRKKRREHMDFLESKVKGLENENNTLKEDLENTKSLLQEAQRQLSSLNLGDSKSLAKTRPYLVKQFKPKEKSSELIHNPNNWIFEAHHSKHNLVSSFIMAVLFSFTMFCIPSTLDTNSSSFGTSSHEIPIQLRSETLSLSKIPSVTSFEIDSGIIKEELDDLDDQDNDSVGNQIMEVVRKSFQELSRKISPSQSVPAVFPSELTCLSYDDNAEELYSKHALELVDHYNHRSKSQSGVIFNKKIVPHWSGSESDKDIEISSTPGSGYNSHEVDLYSNSVKKNSLKLLLPPPKLESQDLESSSDSTSNFFGSQSLGLRDPKSDSIISPVLSDDSEPFSDIEPVDETTLIKVGSTC</sequence>
<dbReference type="PRINTS" id="PR00041">
    <property type="entry name" value="LEUZIPPRCREB"/>
</dbReference>
<dbReference type="CDD" id="cd14812">
    <property type="entry name" value="bZIP_u3"/>
    <property type="match status" value="1"/>
</dbReference>
<dbReference type="Gene3D" id="1.20.5.170">
    <property type="match status" value="1"/>
</dbReference>
<dbReference type="AlphaFoldDB" id="A0A1R0H6K6"/>
<accession>A0A1R0H6K6</accession>
<gene>
    <name evidence="5" type="ORF">AYI68_g1072</name>
    <name evidence="4" type="ORF">AYI68_g3498</name>
</gene>
<dbReference type="EMBL" id="LSSL01000370">
    <property type="protein sequence ID" value="OLY84756.1"/>
    <property type="molecule type" value="Genomic_DNA"/>
</dbReference>
<dbReference type="EMBL" id="LSSL01001587">
    <property type="protein sequence ID" value="OLY82381.1"/>
    <property type="molecule type" value="Genomic_DNA"/>
</dbReference>
<keyword evidence="6" id="KW-1185">Reference proteome</keyword>
<feature type="compositionally biased region" description="Low complexity" evidence="2">
    <location>
        <begin position="240"/>
        <end position="269"/>
    </location>
</feature>
<proteinExistence type="predicted"/>
<dbReference type="Proteomes" id="UP000187455">
    <property type="component" value="Unassembled WGS sequence"/>
</dbReference>
<dbReference type="SMART" id="SM00338">
    <property type="entry name" value="BRLZ"/>
    <property type="match status" value="1"/>
</dbReference>
<feature type="region of interest" description="Disordered" evidence="2">
    <location>
        <begin position="408"/>
        <end position="445"/>
    </location>
</feature>
<dbReference type="PROSITE" id="PS50217">
    <property type="entry name" value="BZIP"/>
    <property type="match status" value="1"/>
</dbReference>
<feature type="region of interest" description="Disordered" evidence="2">
    <location>
        <begin position="750"/>
        <end position="798"/>
    </location>
</feature>
<dbReference type="InterPro" id="IPR046347">
    <property type="entry name" value="bZIP_sf"/>
</dbReference>
<reference evidence="5" key="2">
    <citation type="submission" date="2017-01" db="EMBL/GenBank/DDBJ databases">
        <authorList>
            <person name="Mah S.A."/>
            <person name="Swanson W.J."/>
            <person name="Moy G.W."/>
            <person name="Vacquier V.D."/>
        </authorList>
    </citation>
    <scope>NUCLEOTIDE SEQUENCE</scope>
    <source>
        <strain evidence="5">ALG-7-W6</strain>
    </source>
</reference>
<feature type="compositionally biased region" description="Acidic residues" evidence="2">
    <location>
        <begin position="788"/>
        <end position="798"/>
    </location>
</feature>
<feature type="region of interest" description="Disordered" evidence="2">
    <location>
        <begin position="221"/>
        <end position="277"/>
    </location>
</feature>
<dbReference type="OrthoDB" id="674948at2759"/>
<protein>
    <submittedName>
        <fullName evidence="5">Cyclic AMP-responsive element-binding protein 1</fullName>
    </submittedName>
</protein>
<dbReference type="SUPFAM" id="SSF57959">
    <property type="entry name" value="Leucine zipper domain"/>
    <property type="match status" value="1"/>
</dbReference>
<dbReference type="GO" id="GO:0003700">
    <property type="term" value="F:DNA-binding transcription factor activity"/>
    <property type="evidence" value="ECO:0007669"/>
    <property type="project" value="InterPro"/>
</dbReference>
<dbReference type="Pfam" id="PF00170">
    <property type="entry name" value="bZIP_1"/>
    <property type="match status" value="1"/>
</dbReference>
<dbReference type="InterPro" id="IPR004827">
    <property type="entry name" value="bZIP"/>
</dbReference>